<keyword evidence="3" id="KW-1185">Reference proteome</keyword>
<keyword evidence="1" id="KW-1133">Transmembrane helix</keyword>
<reference evidence="2" key="1">
    <citation type="submission" date="2020-05" db="UniProtKB">
        <authorList>
            <consortium name="EnsemblMetazoa"/>
        </authorList>
    </citation>
    <scope>IDENTIFICATION</scope>
    <source>
        <strain evidence="2">USDA</strain>
    </source>
</reference>
<dbReference type="VEuPathDB" id="VectorBase:SCAU011540"/>
<keyword evidence="1" id="KW-0472">Membrane</keyword>
<dbReference type="Proteomes" id="UP000095300">
    <property type="component" value="Unassembled WGS sequence"/>
</dbReference>
<dbReference type="PANTHER" id="PTHR36694:SF11">
    <property type="entry name" value="LP21121P-RELATED"/>
    <property type="match status" value="1"/>
</dbReference>
<dbReference type="Pfam" id="PF15860">
    <property type="entry name" value="DUF4728"/>
    <property type="match status" value="1"/>
</dbReference>
<keyword evidence="1" id="KW-0812">Transmembrane</keyword>
<dbReference type="EnsemblMetazoa" id="SCAU011540-RA">
    <property type="protein sequence ID" value="SCAU011540-PA"/>
    <property type="gene ID" value="SCAU011540"/>
</dbReference>
<evidence type="ECO:0000313" key="2">
    <source>
        <dbReference type="EnsemblMetazoa" id="SCAU011540-PA"/>
    </source>
</evidence>
<dbReference type="AlphaFoldDB" id="A0A1I8PVK6"/>
<feature type="transmembrane region" description="Helical" evidence="1">
    <location>
        <begin position="95"/>
        <end position="121"/>
    </location>
</feature>
<protein>
    <submittedName>
        <fullName evidence="2">Uncharacterized protein</fullName>
    </submittedName>
</protein>
<dbReference type="InterPro" id="IPR031720">
    <property type="entry name" value="DUF4728"/>
</dbReference>
<gene>
    <name evidence="2" type="primary">106095152</name>
</gene>
<sequence>MLQVLTLLKIQYFLDSNEDEEDNLVLTTGVLLMTYINAIISVIGILVSIVLIVGLYENNYKLLIPWIYAMLTSLAFGVVTVVFNTQIMDKNKVPAYVSFYVASVMLNIYVLFCVISQYLLYKGEA</sequence>
<evidence type="ECO:0000313" key="3">
    <source>
        <dbReference type="Proteomes" id="UP000095300"/>
    </source>
</evidence>
<proteinExistence type="predicted"/>
<feature type="transmembrane region" description="Helical" evidence="1">
    <location>
        <begin position="32"/>
        <end position="56"/>
    </location>
</feature>
<evidence type="ECO:0000256" key="1">
    <source>
        <dbReference type="SAM" id="Phobius"/>
    </source>
</evidence>
<accession>A0A1I8PVK6</accession>
<feature type="transmembrane region" description="Helical" evidence="1">
    <location>
        <begin position="63"/>
        <end position="83"/>
    </location>
</feature>
<organism evidence="2 3">
    <name type="scientific">Stomoxys calcitrans</name>
    <name type="common">Stable fly</name>
    <name type="synonym">Conops calcitrans</name>
    <dbReference type="NCBI Taxonomy" id="35570"/>
    <lineage>
        <taxon>Eukaryota</taxon>
        <taxon>Metazoa</taxon>
        <taxon>Ecdysozoa</taxon>
        <taxon>Arthropoda</taxon>
        <taxon>Hexapoda</taxon>
        <taxon>Insecta</taxon>
        <taxon>Pterygota</taxon>
        <taxon>Neoptera</taxon>
        <taxon>Endopterygota</taxon>
        <taxon>Diptera</taxon>
        <taxon>Brachycera</taxon>
        <taxon>Muscomorpha</taxon>
        <taxon>Muscoidea</taxon>
        <taxon>Muscidae</taxon>
        <taxon>Stomoxys</taxon>
    </lineage>
</organism>
<dbReference type="PANTHER" id="PTHR36694">
    <property type="entry name" value="PASIFLORA 1, ISOFORM A-RELATED"/>
    <property type="match status" value="1"/>
</dbReference>
<name>A0A1I8PVK6_STOCA</name>